<protein>
    <recommendedName>
        <fullName evidence="3">Peptidase C-terminal archaeal/bacterial domain-containing protein</fullName>
    </recommendedName>
</protein>
<feature type="region of interest" description="Disordered" evidence="1">
    <location>
        <begin position="327"/>
        <end position="350"/>
    </location>
</feature>
<dbReference type="Proteomes" id="UP001235712">
    <property type="component" value="Unassembled WGS sequence"/>
</dbReference>
<keyword evidence="2" id="KW-0732">Signal</keyword>
<evidence type="ECO:0000313" key="4">
    <source>
        <dbReference type="EMBL" id="MDP9830907.1"/>
    </source>
</evidence>
<dbReference type="Pfam" id="PF04151">
    <property type="entry name" value="PPC"/>
    <property type="match status" value="1"/>
</dbReference>
<comment type="caution">
    <text evidence="4">The sequence shown here is derived from an EMBL/GenBank/DDBJ whole genome shotgun (WGS) entry which is preliminary data.</text>
</comment>
<evidence type="ECO:0000256" key="2">
    <source>
        <dbReference type="SAM" id="SignalP"/>
    </source>
</evidence>
<feature type="domain" description="Peptidase C-terminal archaeal/bacterial" evidence="3">
    <location>
        <begin position="187"/>
        <end position="255"/>
    </location>
</feature>
<dbReference type="Gene3D" id="2.60.120.380">
    <property type="match status" value="1"/>
</dbReference>
<feature type="chain" id="PRO_5046194918" description="Peptidase C-terminal archaeal/bacterial domain-containing protein" evidence="2">
    <location>
        <begin position="30"/>
        <end position="636"/>
    </location>
</feature>
<feature type="region of interest" description="Disordered" evidence="1">
    <location>
        <begin position="137"/>
        <end position="156"/>
    </location>
</feature>
<feature type="compositionally biased region" description="Polar residues" evidence="1">
    <location>
        <begin position="90"/>
        <end position="102"/>
    </location>
</feature>
<evidence type="ECO:0000256" key="1">
    <source>
        <dbReference type="SAM" id="MobiDB-lite"/>
    </source>
</evidence>
<dbReference type="RefSeq" id="WP_307250169.1">
    <property type="nucleotide sequence ID" value="NZ_JAUSQZ010000001.1"/>
</dbReference>
<dbReference type="InterPro" id="IPR007280">
    <property type="entry name" value="Peptidase_C_arc/bac"/>
</dbReference>
<feature type="region of interest" description="Disordered" evidence="1">
    <location>
        <begin position="90"/>
        <end position="117"/>
    </location>
</feature>
<proteinExistence type="predicted"/>
<keyword evidence="5" id="KW-1185">Reference proteome</keyword>
<sequence length="636" mass="65286">MKVTPQAALGVTAVVAALLAAPLSSPAHGAIDEPEVTRAEQVALDAGLSVAPKAAFGTRPKGVNPYLATVEDESEVDYAGWANYLRAQSDQRQRRLSGTRTVTEGEAADRHGANETPASAQRITGFDSAVRIAGSLSNEPAEPAGRPATAEDDGSITLAGDTGIGGGTRSVKVSATIGDGPHASTGDFDFYRVDVKAGQTLTVDVDTPEGSGLDSVAVVYTQAGAVVASNDDDAQGLDSQLSVPAENDVTYSVLIASSGNLPADPLDPASGDGAVTTGDYDVTITAAVTDTDVYAVPLRAGDVLGASVSGSAGWISVYDTLPQLVQGSGQDTGELHPDDSPLPSGGNASAEHVATTTGWHYVAVTRGSGDYDLQVEAYRPELENSPPTQTLFLDFDGAEVNTAAVWGDLGAGDGFEKAQLSPFSSFLGGWGLTADDEPALIDAITASATENLEHDLAASGLNRNFRLKIVNSKDSPDLWGGKNVSRVIVGGTQAEAGLATIGIAQSIDPGNFATQETALVMQDRYSAPAGPAASLNTYLTADSDKIAFLGQAIGNVVAHEAGHFFGNRHTDNSDDRPNIEDSGGAHYDTKFGVGPDGVGGTADDTDLDFGPDAYAPSEGFTGTQNTLGRIVFALTR</sequence>
<feature type="region of interest" description="Disordered" evidence="1">
    <location>
        <begin position="567"/>
        <end position="603"/>
    </location>
</feature>
<evidence type="ECO:0000259" key="3">
    <source>
        <dbReference type="Pfam" id="PF04151"/>
    </source>
</evidence>
<dbReference type="EMBL" id="JAUSQZ010000001">
    <property type="protein sequence ID" value="MDP9830907.1"/>
    <property type="molecule type" value="Genomic_DNA"/>
</dbReference>
<gene>
    <name evidence="4" type="ORF">J2S57_006656</name>
</gene>
<accession>A0ABT9PDY0</accession>
<name>A0ABT9PDY0_9ACTN</name>
<reference evidence="4 5" key="1">
    <citation type="submission" date="2023-07" db="EMBL/GenBank/DDBJ databases">
        <title>Sequencing the genomes of 1000 actinobacteria strains.</title>
        <authorList>
            <person name="Klenk H.-P."/>
        </authorList>
    </citation>
    <scope>NUCLEOTIDE SEQUENCE [LARGE SCALE GENOMIC DNA]</scope>
    <source>
        <strain evidence="4 5">DSM 44388</strain>
    </source>
</reference>
<organism evidence="4 5">
    <name type="scientific">Kineosporia succinea</name>
    <dbReference type="NCBI Taxonomy" id="84632"/>
    <lineage>
        <taxon>Bacteria</taxon>
        <taxon>Bacillati</taxon>
        <taxon>Actinomycetota</taxon>
        <taxon>Actinomycetes</taxon>
        <taxon>Kineosporiales</taxon>
        <taxon>Kineosporiaceae</taxon>
        <taxon>Kineosporia</taxon>
    </lineage>
</organism>
<feature type="signal peptide" evidence="2">
    <location>
        <begin position="1"/>
        <end position="29"/>
    </location>
</feature>
<feature type="compositionally biased region" description="Basic and acidic residues" evidence="1">
    <location>
        <begin position="568"/>
        <end position="579"/>
    </location>
</feature>
<evidence type="ECO:0000313" key="5">
    <source>
        <dbReference type="Proteomes" id="UP001235712"/>
    </source>
</evidence>